<organism evidence="2 3">
    <name type="scientific">Duganella zoogloeoides</name>
    <dbReference type="NCBI Taxonomy" id="75659"/>
    <lineage>
        <taxon>Bacteria</taxon>
        <taxon>Pseudomonadati</taxon>
        <taxon>Pseudomonadota</taxon>
        <taxon>Betaproteobacteria</taxon>
        <taxon>Burkholderiales</taxon>
        <taxon>Oxalobacteraceae</taxon>
        <taxon>Telluria group</taxon>
        <taxon>Duganella</taxon>
    </lineage>
</organism>
<dbReference type="GeneID" id="43163871"/>
<evidence type="ECO:0008006" key="4">
    <source>
        <dbReference type="Google" id="ProtNLM"/>
    </source>
</evidence>
<name>A0ABZ0Y460_9BURK</name>
<keyword evidence="1" id="KW-0732">Signal</keyword>
<sequence>MVVGKTKRREGNYSQNTAMKTFLALVMTALPLAVMAAPTQVLGIPFNGKLKHSPGICPLNNEKAEQICWRSSPRMDDIGGRWGSAHLPDPDSRPLWAARGWFEIALKKDLTVTRIKVLAEGTERETIFQSISTRFGAPVSDDGRSARWVHKDATIQLLCAAPTKCWATFNVPAAEADPAAATRLAQHQKPRPVTP</sequence>
<dbReference type="EMBL" id="CP140152">
    <property type="protein sequence ID" value="WQH06187.1"/>
    <property type="molecule type" value="Genomic_DNA"/>
</dbReference>
<evidence type="ECO:0000313" key="3">
    <source>
        <dbReference type="Proteomes" id="UP001326110"/>
    </source>
</evidence>
<evidence type="ECO:0000313" key="2">
    <source>
        <dbReference type="EMBL" id="WQH06187.1"/>
    </source>
</evidence>
<evidence type="ECO:0000256" key="1">
    <source>
        <dbReference type="SAM" id="SignalP"/>
    </source>
</evidence>
<feature type="chain" id="PRO_5045663237" description="DUF3757 domain-containing protein" evidence="1">
    <location>
        <begin position="37"/>
        <end position="195"/>
    </location>
</feature>
<accession>A0ABZ0Y460</accession>
<reference evidence="2 3" key="1">
    <citation type="submission" date="2023-11" db="EMBL/GenBank/DDBJ databases">
        <title>MicrobeMod: A computational toolkit for identifying prokaryotic methylation and restriction-modification with nanopore sequencing.</title>
        <authorList>
            <person name="Crits-Christoph A."/>
            <person name="Kang S.C."/>
            <person name="Lee H."/>
            <person name="Ostrov N."/>
        </authorList>
    </citation>
    <scope>NUCLEOTIDE SEQUENCE [LARGE SCALE GENOMIC DNA]</scope>
    <source>
        <strain evidence="2 3">ATCC 25935</strain>
    </source>
</reference>
<dbReference type="Proteomes" id="UP001326110">
    <property type="component" value="Chromosome"/>
</dbReference>
<dbReference type="RefSeq" id="WP_154819870.1">
    <property type="nucleotide sequence ID" value="NZ_CP140152.1"/>
</dbReference>
<protein>
    <recommendedName>
        <fullName evidence="4">DUF3757 domain-containing protein</fullName>
    </recommendedName>
</protein>
<feature type="signal peptide" evidence="1">
    <location>
        <begin position="1"/>
        <end position="36"/>
    </location>
</feature>
<keyword evidence="3" id="KW-1185">Reference proteome</keyword>
<gene>
    <name evidence="2" type="ORF">SR858_07615</name>
</gene>
<proteinExistence type="predicted"/>